<dbReference type="SMART" id="SM00513">
    <property type="entry name" value="SAP"/>
    <property type="match status" value="2"/>
</dbReference>
<dbReference type="InterPro" id="IPR000210">
    <property type="entry name" value="BTB/POZ_dom"/>
</dbReference>
<dbReference type="InterPro" id="IPR011333">
    <property type="entry name" value="SKP1/BTB/POZ_sf"/>
</dbReference>
<name>A0AAD8Y629_9STRA</name>
<evidence type="ECO:0000313" key="4">
    <source>
        <dbReference type="Proteomes" id="UP001224775"/>
    </source>
</evidence>
<keyword evidence="4" id="KW-1185">Reference proteome</keyword>
<dbReference type="Pfam" id="PF00651">
    <property type="entry name" value="BTB"/>
    <property type="match status" value="2"/>
</dbReference>
<feature type="domain" description="BTB" evidence="1">
    <location>
        <begin position="490"/>
        <end position="570"/>
    </location>
</feature>
<dbReference type="PROSITE" id="PS50144">
    <property type="entry name" value="MATH"/>
    <property type="match status" value="1"/>
</dbReference>
<feature type="domain" description="BTB" evidence="1">
    <location>
        <begin position="185"/>
        <end position="265"/>
    </location>
</feature>
<evidence type="ECO:0000313" key="3">
    <source>
        <dbReference type="EMBL" id="KAK1739366.1"/>
    </source>
</evidence>
<dbReference type="SUPFAM" id="SSF49599">
    <property type="entry name" value="TRAF domain-like"/>
    <property type="match status" value="1"/>
</dbReference>
<dbReference type="GO" id="GO:0030163">
    <property type="term" value="P:protein catabolic process"/>
    <property type="evidence" value="ECO:0007669"/>
    <property type="project" value="UniProtKB-ARBA"/>
</dbReference>
<dbReference type="PANTHER" id="PTHR24413">
    <property type="entry name" value="SPECKLE-TYPE POZ PROTEIN"/>
    <property type="match status" value="1"/>
</dbReference>
<dbReference type="EMBL" id="JATAAI010000018">
    <property type="protein sequence ID" value="KAK1739366.1"/>
    <property type="molecule type" value="Genomic_DNA"/>
</dbReference>
<dbReference type="Gene3D" id="2.60.210.10">
    <property type="entry name" value="Apoptosis, Tumor Necrosis Factor Receptor Associated Protein 2, Chain A"/>
    <property type="match status" value="1"/>
</dbReference>
<dbReference type="AlphaFoldDB" id="A0AAD8Y629"/>
<evidence type="ECO:0000259" key="2">
    <source>
        <dbReference type="PROSITE" id="PS50144"/>
    </source>
</evidence>
<reference evidence="3" key="1">
    <citation type="submission" date="2023-06" db="EMBL/GenBank/DDBJ databases">
        <title>Survivors Of The Sea: Transcriptome response of Skeletonema marinoi to long-term dormancy.</title>
        <authorList>
            <person name="Pinder M.I.M."/>
            <person name="Kourtchenko O."/>
            <person name="Robertson E.K."/>
            <person name="Larsson T."/>
            <person name="Maumus F."/>
            <person name="Osuna-Cruz C.M."/>
            <person name="Vancaester E."/>
            <person name="Stenow R."/>
            <person name="Vandepoele K."/>
            <person name="Ploug H."/>
            <person name="Bruchert V."/>
            <person name="Godhe A."/>
            <person name="Topel M."/>
        </authorList>
    </citation>
    <scope>NUCLEOTIDE SEQUENCE</scope>
    <source>
        <strain evidence="3">R05AC</strain>
    </source>
</reference>
<dbReference type="InterPro" id="IPR008974">
    <property type="entry name" value="TRAF-like"/>
</dbReference>
<evidence type="ECO:0000259" key="1">
    <source>
        <dbReference type="PROSITE" id="PS50097"/>
    </source>
</evidence>
<proteinExistence type="predicted"/>
<gene>
    <name evidence="3" type="ORF">QTG54_009909</name>
</gene>
<organism evidence="3 4">
    <name type="scientific">Skeletonema marinoi</name>
    <dbReference type="NCBI Taxonomy" id="267567"/>
    <lineage>
        <taxon>Eukaryota</taxon>
        <taxon>Sar</taxon>
        <taxon>Stramenopiles</taxon>
        <taxon>Ochrophyta</taxon>
        <taxon>Bacillariophyta</taxon>
        <taxon>Coscinodiscophyceae</taxon>
        <taxon>Thalassiosirophycidae</taxon>
        <taxon>Thalassiosirales</taxon>
        <taxon>Skeletonemataceae</taxon>
        <taxon>Skeletonema</taxon>
        <taxon>Skeletonema marinoi-dohrnii complex</taxon>
    </lineage>
</organism>
<comment type="caution">
    <text evidence="3">The sequence shown here is derived from an EMBL/GenBank/DDBJ whole genome shotgun (WGS) entry which is preliminary data.</text>
</comment>
<sequence length="718" mass="80022">MSAVHRHIELNTIDVGNFPSSRNGNKWKDFHIYLHGFANLPSGRGEDTLSPAFECNGLRWRLIVYPGGHDTAQEGYVSVFLTLGSPGTATITFDINILQKFGTRFDRPIDINTFDIISGRSYGASNLVKRSDILDPSKNLLDDNGTVAFIVSIKEEEAEAMPTAFVPNNPFLDMIQDKFLDEETADVCFEVSSSEIEEDRSKRSRSSTSFHAHSQILNICAPMLASLFESNEDRSVKVASITDVSPDIFRHILFYVYGGRVPKEDLKAHAKSIIDAPDKYSIVNLKLEAEAVYVKETDITMDNAIDNLLYADAKNLALLKEAVMDFLAENTEEASEKISFSDVPGHVMKDLMVAFSRSKKTKQGNQDGNNNFTIMRVSELRKKLDEKGLNVDCSRETMIEALKSSGIPGFDRPIDINTFDIISGRSYGASNLVKRSDILDPSKNLLDDNGTLAFIVSIKEEETEAMPTAFVPNNPFLNMIQDKFLDEETADVCFEVSSSEIEEDRSKRSRSSTSFHAHSQILNICAPMLASLFESNEDRSVKVASITDVSPDIFRHILFYVYGGRVPKEDLKAHAKSIINAADKYSIVNLKLEAEAVYVKETDITMDNAIDNLLYADAKNLALLKEAVMDFLAENTEEASEKISFSDVPGHVMKDLMVAFSRSKKTKQGNQDGNNNFTIMRVSELRKKLDEKGLNVDCSRETMIEALKSSGIPGYLCM</sequence>
<feature type="domain" description="MATH" evidence="2">
    <location>
        <begin position="27"/>
        <end position="151"/>
    </location>
</feature>
<dbReference type="CDD" id="cd00121">
    <property type="entry name" value="MATH"/>
    <property type="match status" value="1"/>
</dbReference>
<dbReference type="InterPro" id="IPR003034">
    <property type="entry name" value="SAP_dom"/>
</dbReference>
<protein>
    <submittedName>
        <fullName evidence="3">BTB/POZ domain-containing protein</fullName>
    </submittedName>
</protein>
<dbReference type="SMART" id="SM00225">
    <property type="entry name" value="BTB"/>
    <property type="match status" value="2"/>
</dbReference>
<dbReference type="InterPro" id="IPR002083">
    <property type="entry name" value="MATH/TRAF_dom"/>
</dbReference>
<dbReference type="Proteomes" id="UP001224775">
    <property type="component" value="Unassembled WGS sequence"/>
</dbReference>
<dbReference type="Pfam" id="PF22486">
    <property type="entry name" value="MATH_2"/>
    <property type="match status" value="1"/>
</dbReference>
<dbReference type="Gene3D" id="3.30.710.10">
    <property type="entry name" value="Potassium Channel Kv1.1, Chain A"/>
    <property type="match status" value="2"/>
</dbReference>
<dbReference type="SUPFAM" id="SSF54695">
    <property type="entry name" value="POZ domain"/>
    <property type="match status" value="2"/>
</dbReference>
<dbReference type="PROSITE" id="PS50097">
    <property type="entry name" value="BTB"/>
    <property type="match status" value="2"/>
</dbReference>
<accession>A0AAD8Y629</accession>